<protein>
    <submittedName>
        <fullName evidence="1">Uncharacterized protein</fullName>
    </submittedName>
</protein>
<gene>
    <name evidence="1" type="ORF">D9C73_019962</name>
</gene>
<dbReference type="AlphaFoldDB" id="A0A4U5VCT9"/>
<organism evidence="1 2">
    <name type="scientific">Collichthys lucidus</name>
    <name type="common">Big head croaker</name>
    <name type="synonym">Sciaena lucida</name>
    <dbReference type="NCBI Taxonomy" id="240159"/>
    <lineage>
        <taxon>Eukaryota</taxon>
        <taxon>Metazoa</taxon>
        <taxon>Chordata</taxon>
        <taxon>Craniata</taxon>
        <taxon>Vertebrata</taxon>
        <taxon>Euteleostomi</taxon>
        <taxon>Actinopterygii</taxon>
        <taxon>Neopterygii</taxon>
        <taxon>Teleostei</taxon>
        <taxon>Neoteleostei</taxon>
        <taxon>Acanthomorphata</taxon>
        <taxon>Eupercaria</taxon>
        <taxon>Sciaenidae</taxon>
        <taxon>Collichthys</taxon>
    </lineage>
</organism>
<evidence type="ECO:0000313" key="2">
    <source>
        <dbReference type="Proteomes" id="UP000298787"/>
    </source>
</evidence>
<keyword evidence="2" id="KW-1185">Reference proteome</keyword>
<sequence>MHVIEFQCIPDEIGRKDNLPEHSNGLESRCSVKVTEYIYRLSAAFISSFLVSATPDSDTSRLPPVRGFFEPANSSLLGGGGGSMQGSERPRLMGANLASSANTSLSLQPSSRETQFTEVAGGRRDHDVNKPLSDSQECDSAAPLTLRLQPAMLEKVLSSAFKPFRALYIIKPFWAAFGWVFKLLGSKPKYEQQLSKCHGGLCIVPVRLRAGAFDLCLTAGPVEDVSVGSCGRLISPPLTQAQLVDSTLWDSARKLSGPPSDKSPERIPRWLSQALAPVACFPLFAYSELQRGTAQATQYWDIQIKCCVKKGEQCPCHVKNADSLLRLFKTECLRYIRQGTLQQQDRGVKTTSLNVMVGAVTIVTESSARLGFGTELSAAVGLQVSNDGAT</sequence>
<name>A0A4U5VCT9_COLLU</name>
<dbReference type="EMBL" id="CM014094">
    <property type="protein sequence ID" value="TKS85380.1"/>
    <property type="molecule type" value="Genomic_DNA"/>
</dbReference>
<dbReference type="Proteomes" id="UP000298787">
    <property type="component" value="Chromosome 17"/>
</dbReference>
<reference evidence="1 2" key="1">
    <citation type="submission" date="2019-01" db="EMBL/GenBank/DDBJ databases">
        <title>Genome Assembly of Collichthys lucidus.</title>
        <authorList>
            <person name="Cai M."/>
            <person name="Xiao S."/>
        </authorList>
    </citation>
    <scope>NUCLEOTIDE SEQUENCE [LARGE SCALE GENOMIC DNA]</scope>
    <source>
        <strain evidence="1">JT15FE1705JMU</strain>
        <tissue evidence="1">Muscle</tissue>
    </source>
</reference>
<proteinExistence type="predicted"/>
<accession>A0A4U5VCT9</accession>
<evidence type="ECO:0000313" key="1">
    <source>
        <dbReference type="EMBL" id="TKS85380.1"/>
    </source>
</evidence>